<evidence type="ECO:0000256" key="1">
    <source>
        <dbReference type="ARBA" id="ARBA00011073"/>
    </source>
</evidence>
<evidence type="ECO:0000256" key="6">
    <source>
        <dbReference type="SAM" id="MobiDB-lite"/>
    </source>
</evidence>
<dbReference type="InterPro" id="IPR011498">
    <property type="entry name" value="Kelch_2"/>
</dbReference>
<dbReference type="InterPro" id="IPR008969">
    <property type="entry name" value="CarboxyPept-like_regulatory"/>
</dbReference>
<comment type="caution">
    <text evidence="9">The sequence shown here is derived from an EMBL/GenBank/DDBJ whole genome shotgun (WGS) entry which is preliminary data.</text>
</comment>
<dbReference type="PROSITE" id="PS00138">
    <property type="entry name" value="SUBTILASE_SER"/>
    <property type="match status" value="1"/>
</dbReference>
<dbReference type="OrthoDB" id="9813435at2"/>
<feature type="active site" description="Charge relay system" evidence="5">
    <location>
        <position position="194"/>
    </location>
</feature>
<sequence>MVQAGVWRRAVAGVSMLGVVLAGATTTAPALAAPAPDAEAKIEQAVQEELETQGRTDFWVRLEERPDLTQFEGVRDWAARGQGVYDALTSTATASQAGVRAKLDAEGATYETHWITNAVHVTAGSEDLALALAGRSEVEGIYPTRTYDVPEVRPVEPTAVGPAAVEWGIADINADDVWSEFGVTGEGIVVATIDTGVQYDHPALVEQYRGNNGDGTFDHDYNWFDAAGVSPEEPVDVDAHGTHVTGTMVGDDGGDNQVGVAPGARWIAANGCCPSDDALITSGEWMLAPTRVDGSDPDPAQRPHVINNSWGSGIPSDDPFMEDVSLAWAAAGQFGVWANGNIGPGCETSGSPGSLVVNYSVGNYDAAHQIADTSSRGAGQDGETKPNVSAPGTAVRSSVPGNDYAAFSGTSMASPHVAGSIALLWSSAPVLVGDLEATKNLLDGTAVDSPDDQCGGTDEDNNVFGEGRLDALALVESAPRGDTGFVEGTVTDAASGDPLGRAQVSLDGPLERELTTDAEGRYRALVTSGDYAVIASSFGWVSESAEVTVPVDGTVVRDFALDQAPTGTLSGTVGDGSGQGYPLYAKVSVGGTALTTFTDPLDGSYALDVPLGTPVVVRVEAQYPGYTVVSEEVSLEGDETLDVSMLVDVLSCVANGYAASSTGLTESFDTLELPDGWTVEDNLDNGQVWTFDDPGGMGNLTGGEGGFADVNSDFYGPDGSQDTSLVSPVVDLTGQTTPVVAFNHFYVELGDTADLDVSIDGGGTWTTVKTYTGEQIEVRDTVPLPMAAGQSQVQVRWHFYDANWTLWWQVDDVLLGSMSCDPVGEGGYVVGTVTSGVDDDPVSGATVTNLDSGDSGMSKDTPADEGQDDGFYWLFSSLAGPHPFEATARSYSPARQDVGVPDEGAVRADFTLEGGVLTVDPGSIATDVLLGEAQTRDLTVSNEGTGTAQVELREVGGDMTILRADGSRSSASDVRAAEGAPVRTADVETSFGAAPGAGQSSPSPRAPQEEPWTELTPYPTGIMDHRVVALDGQWYVVGGSDGMEPTDAVHRYDNAAMEWTEVAPLPMRVNAPSAGVVGGQIVVSGGWDEAGATTGATVVYDARADAWTQVADNPSAVSAAGHGVLDGRFYTVGGCTTGDCAPASAAVTAYDPGSDSWEVLADYPEEIAFAACGGAEGQLYCSGGVDPDSGSSSAATYAYDPADDAWSPVADAPSDHWAAAYAAAAGQLVVSGGVQQGDLSNETFGYDPATDTWVDLPNANVPSYRGAGACGFVRVGGIDGGTVLDVVELLPGFDECSDAGVDVPWLSLSRTEFTLAPGESVTVEVTTDGDVAQPGAYTAGVRVTGGVAGSDPTMEVAMTVRPPATWGKLSGLVEGEDCEGVTDPLGGAVVDATPERADQPRWRMVTDADGSYARWIDTRVGDLELLASAASHLSDSATVSPRRGEVVEQDFALLHEDCGTPPGPVHPEVERIAGEDRYGTAVLLSRTFDPGVEAVFVATGADYPDALAAAARAGSIGAPVLLTKPDRLPAATAGELERLDPREVVVLGGDGAVEDGVVEAIEEAARVEVRRLAGKDRYGTAALVAAEVGTSDTVYVATGRDYPDALAGAARAGRSDAPVLLVRPDAVPAATAAALTDLGAEEIVLLGGEGVVDSEVEEALEEWGAVTRVAGKNRYATAALLAGADDTRAQVFVASGQNWPDALAGAAASGSADAPMLLVRQASVPPSTWTTLERLQPALVSVLGGDGAVADDVLERLRTLE</sequence>
<organism evidence="9 10">
    <name type="scientific">Serinicoccus chungangensis</name>
    <dbReference type="NCBI Taxonomy" id="767452"/>
    <lineage>
        <taxon>Bacteria</taxon>
        <taxon>Bacillati</taxon>
        <taxon>Actinomycetota</taxon>
        <taxon>Actinomycetes</taxon>
        <taxon>Micrococcales</taxon>
        <taxon>Ornithinimicrobiaceae</taxon>
        <taxon>Serinicoccus</taxon>
    </lineage>
</organism>
<dbReference type="SUPFAM" id="SSF117281">
    <property type="entry name" value="Kelch motif"/>
    <property type="match status" value="1"/>
</dbReference>
<name>A0A0W8I2G8_9MICO</name>
<dbReference type="PANTHER" id="PTHR43806:SF11">
    <property type="entry name" value="CEREVISIN-RELATED"/>
    <property type="match status" value="1"/>
</dbReference>
<dbReference type="GO" id="GO:0004252">
    <property type="term" value="F:serine-type endopeptidase activity"/>
    <property type="evidence" value="ECO:0007669"/>
    <property type="project" value="UniProtKB-UniRule"/>
</dbReference>
<dbReference type="PROSITE" id="PS51892">
    <property type="entry name" value="SUBTILASE"/>
    <property type="match status" value="1"/>
</dbReference>
<feature type="domain" description="Peptidase S8/S53" evidence="8">
    <location>
        <begin position="185"/>
        <end position="465"/>
    </location>
</feature>
<evidence type="ECO:0000256" key="3">
    <source>
        <dbReference type="ARBA" id="ARBA00022801"/>
    </source>
</evidence>
<keyword evidence="7" id="KW-0732">Signal</keyword>
<feature type="region of interest" description="Disordered" evidence="6">
    <location>
        <begin position="373"/>
        <end position="396"/>
    </location>
</feature>
<dbReference type="Pfam" id="PF04122">
    <property type="entry name" value="CW_binding_2"/>
    <property type="match status" value="3"/>
</dbReference>
<dbReference type="InterPro" id="IPR015915">
    <property type="entry name" value="Kelch-typ_b-propeller"/>
</dbReference>
<dbReference type="SUPFAM" id="SSF49452">
    <property type="entry name" value="Starch-binding domain-like"/>
    <property type="match status" value="1"/>
</dbReference>
<dbReference type="Pfam" id="PF00082">
    <property type="entry name" value="Peptidase_S8"/>
    <property type="match status" value="1"/>
</dbReference>
<comment type="similarity">
    <text evidence="1 5">Belongs to the peptidase S8 family.</text>
</comment>
<gene>
    <name evidence="9" type="ORF">AVL62_07705</name>
</gene>
<dbReference type="Gene3D" id="2.60.120.200">
    <property type="match status" value="1"/>
</dbReference>
<evidence type="ECO:0000256" key="2">
    <source>
        <dbReference type="ARBA" id="ARBA00022670"/>
    </source>
</evidence>
<feature type="active site" description="Charge relay system" evidence="5">
    <location>
        <position position="411"/>
    </location>
</feature>
<dbReference type="GO" id="GO:0006508">
    <property type="term" value="P:proteolysis"/>
    <property type="evidence" value="ECO:0007669"/>
    <property type="project" value="UniProtKB-KW"/>
</dbReference>
<dbReference type="InterPro" id="IPR050131">
    <property type="entry name" value="Peptidase_S8_subtilisin-like"/>
</dbReference>
<dbReference type="InterPro" id="IPR013784">
    <property type="entry name" value="Carb-bd-like_fold"/>
</dbReference>
<accession>A0A0W8I2G8</accession>
<dbReference type="EMBL" id="LQBL01000031">
    <property type="protein sequence ID" value="KUG51823.1"/>
    <property type="molecule type" value="Genomic_DNA"/>
</dbReference>
<dbReference type="Gene3D" id="2.120.10.80">
    <property type="entry name" value="Kelch-type beta propeller"/>
    <property type="match status" value="2"/>
</dbReference>
<dbReference type="STRING" id="767452.AVL62_07705"/>
<evidence type="ECO:0000313" key="10">
    <source>
        <dbReference type="Proteomes" id="UP000054837"/>
    </source>
</evidence>
<keyword evidence="4 5" id="KW-0720">Serine protease</keyword>
<dbReference type="InterPro" id="IPR023828">
    <property type="entry name" value="Peptidase_S8_Ser-AS"/>
</dbReference>
<dbReference type="PROSITE" id="PS00137">
    <property type="entry name" value="SUBTILASE_HIS"/>
    <property type="match status" value="1"/>
</dbReference>
<evidence type="ECO:0000256" key="7">
    <source>
        <dbReference type="SAM" id="SignalP"/>
    </source>
</evidence>
<dbReference type="InterPro" id="IPR000209">
    <property type="entry name" value="Peptidase_S8/S53_dom"/>
</dbReference>
<feature type="active site" description="Charge relay system" evidence="5">
    <location>
        <position position="240"/>
    </location>
</feature>
<dbReference type="InterPro" id="IPR015500">
    <property type="entry name" value="Peptidase_S8_subtilisin-rel"/>
</dbReference>
<evidence type="ECO:0000313" key="9">
    <source>
        <dbReference type="EMBL" id="KUG51823.1"/>
    </source>
</evidence>
<reference evidence="9 10" key="1">
    <citation type="submission" date="2015-12" db="EMBL/GenBank/DDBJ databases">
        <title>Serinicoccus chungangenesis strain CD08_5 genome sequencing and assembly.</title>
        <authorList>
            <person name="Chander A.M."/>
            <person name="Kaur G."/>
            <person name="Nair G.R."/>
            <person name="Dhawan D.K."/>
            <person name="Kochhar R.K."/>
            <person name="Mayilraj S."/>
            <person name="Bhadada S.K."/>
        </authorList>
    </citation>
    <scope>NUCLEOTIDE SEQUENCE [LARGE SCALE GENOMIC DNA]</scope>
    <source>
        <strain evidence="9 10">CD08_5</strain>
    </source>
</reference>
<dbReference type="PANTHER" id="PTHR43806">
    <property type="entry name" value="PEPTIDASE S8"/>
    <property type="match status" value="1"/>
</dbReference>
<dbReference type="Gene3D" id="3.40.50.200">
    <property type="entry name" value="Peptidase S8/S53 domain"/>
    <property type="match status" value="1"/>
</dbReference>
<protein>
    <submittedName>
        <fullName evidence="9">Peptidase S8</fullName>
    </submittedName>
</protein>
<dbReference type="InterPro" id="IPR007253">
    <property type="entry name" value="Cell_wall-bd_2"/>
</dbReference>
<dbReference type="InterPro" id="IPR006652">
    <property type="entry name" value="Kelch_1"/>
</dbReference>
<dbReference type="SMART" id="SM00612">
    <property type="entry name" value="Kelch"/>
    <property type="match status" value="5"/>
</dbReference>
<dbReference type="PRINTS" id="PR00723">
    <property type="entry name" value="SUBTILISIN"/>
</dbReference>
<dbReference type="InterPro" id="IPR036852">
    <property type="entry name" value="Peptidase_S8/S53_dom_sf"/>
</dbReference>
<dbReference type="Gene3D" id="2.60.40.1120">
    <property type="entry name" value="Carboxypeptidase-like, regulatory domain"/>
    <property type="match status" value="2"/>
</dbReference>
<proteinExistence type="inferred from homology"/>
<dbReference type="SUPFAM" id="SSF49464">
    <property type="entry name" value="Carboxypeptidase regulatory domain-like"/>
    <property type="match status" value="2"/>
</dbReference>
<dbReference type="InterPro" id="IPR022398">
    <property type="entry name" value="Peptidase_S8_His-AS"/>
</dbReference>
<evidence type="ECO:0000256" key="5">
    <source>
        <dbReference type="PROSITE-ProRule" id="PRU01240"/>
    </source>
</evidence>
<evidence type="ECO:0000256" key="4">
    <source>
        <dbReference type="ARBA" id="ARBA00022825"/>
    </source>
</evidence>
<dbReference type="GO" id="GO:0030246">
    <property type="term" value="F:carbohydrate binding"/>
    <property type="evidence" value="ECO:0007669"/>
    <property type="project" value="InterPro"/>
</dbReference>
<feature type="chain" id="PRO_5006944007" evidence="7">
    <location>
        <begin position="33"/>
        <end position="1761"/>
    </location>
</feature>
<feature type="signal peptide" evidence="7">
    <location>
        <begin position="1"/>
        <end position="32"/>
    </location>
</feature>
<evidence type="ECO:0000259" key="8">
    <source>
        <dbReference type="Pfam" id="PF00082"/>
    </source>
</evidence>
<keyword evidence="2 5" id="KW-0645">Protease</keyword>
<keyword evidence="10" id="KW-1185">Reference proteome</keyword>
<keyword evidence="3 5" id="KW-0378">Hydrolase</keyword>
<feature type="region of interest" description="Disordered" evidence="6">
    <location>
        <begin position="963"/>
        <end position="1012"/>
    </location>
</feature>
<dbReference type="Pfam" id="PF01344">
    <property type="entry name" value="Kelch_1"/>
    <property type="match status" value="1"/>
</dbReference>
<dbReference type="Pfam" id="PF07646">
    <property type="entry name" value="Kelch_2"/>
    <property type="match status" value="1"/>
</dbReference>
<dbReference type="SUPFAM" id="SSF52743">
    <property type="entry name" value="Subtilisin-like"/>
    <property type="match status" value="1"/>
</dbReference>
<dbReference type="Proteomes" id="UP000054837">
    <property type="component" value="Unassembled WGS sequence"/>
</dbReference>
<dbReference type="Gene3D" id="3.40.50.12090">
    <property type="match status" value="1"/>
</dbReference>